<accession>A0A8T3ASL3</accession>
<protein>
    <submittedName>
        <fullName evidence="1">Uncharacterized protein</fullName>
    </submittedName>
</protein>
<dbReference type="Pfam" id="PF05705">
    <property type="entry name" value="DUF829"/>
    <property type="match status" value="1"/>
</dbReference>
<dbReference type="PANTHER" id="PTHR12265:SF0">
    <property type="entry name" value="EXPRESSED PROTEIN"/>
    <property type="match status" value="1"/>
</dbReference>
<dbReference type="EMBL" id="JAGYWB010000014">
    <property type="protein sequence ID" value="KAI0499078.1"/>
    <property type="molecule type" value="Genomic_DNA"/>
</dbReference>
<evidence type="ECO:0000313" key="2">
    <source>
        <dbReference type="Proteomes" id="UP000829196"/>
    </source>
</evidence>
<dbReference type="InterPro" id="IPR008547">
    <property type="entry name" value="DUF829_TMEM53"/>
</dbReference>
<reference evidence="1" key="1">
    <citation type="journal article" date="2022" name="Front. Genet.">
        <title>Chromosome-Scale Assembly of the Dendrobium nobile Genome Provides Insights Into the Molecular Mechanism of the Biosynthesis of the Medicinal Active Ingredient of Dendrobium.</title>
        <authorList>
            <person name="Xu Q."/>
            <person name="Niu S.-C."/>
            <person name="Li K.-L."/>
            <person name="Zheng P.-J."/>
            <person name="Zhang X.-J."/>
            <person name="Jia Y."/>
            <person name="Liu Y."/>
            <person name="Niu Y.-X."/>
            <person name="Yu L.-H."/>
            <person name="Chen D.-F."/>
            <person name="Zhang G.-Q."/>
        </authorList>
    </citation>
    <scope>NUCLEOTIDE SEQUENCE</scope>
    <source>
        <tissue evidence="1">Leaf</tissue>
    </source>
</reference>
<organism evidence="1 2">
    <name type="scientific">Dendrobium nobile</name>
    <name type="common">Orchid</name>
    <dbReference type="NCBI Taxonomy" id="94219"/>
    <lineage>
        <taxon>Eukaryota</taxon>
        <taxon>Viridiplantae</taxon>
        <taxon>Streptophyta</taxon>
        <taxon>Embryophyta</taxon>
        <taxon>Tracheophyta</taxon>
        <taxon>Spermatophyta</taxon>
        <taxon>Magnoliopsida</taxon>
        <taxon>Liliopsida</taxon>
        <taxon>Asparagales</taxon>
        <taxon>Orchidaceae</taxon>
        <taxon>Epidendroideae</taxon>
        <taxon>Malaxideae</taxon>
        <taxon>Dendrobiinae</taxon>
        <taxon>Dendrobium</taxon>
    </lineage>
</organism>
<dbReference type="AlphaFoldDB" id="A0A8T3ASL3"/>
<evidence type="ECO:0000313" key="1">
    <source>
        <dbReference type="EMBL" id="KAI0499078.1"/>
    </source>
</evidence>
<dbReference type="Gene3D" id="3.40.50.1820">
    <property type="entry name" value="alpha/beta hydrolase"/>
    <property type="match status" value="1"/>
</dbReference>
<keyword evidence="2" id="KW-1185">Reference proteome</keyword>
<dbReference type="PANTHER" id="PTHR12265">
    <property type="entry name" value="TRANSMEMBRANE PROTEIN 53"/>
    <property type="match status" value="1"/>
</dbReference>
<dbReference type="Proteomes" id="UP000829196">
    <property type="component" value="Unassembled WGS sequence"/>
</dbReference>
<dbReference type="SUPFAM" id="SSF53474">
    <property type="entry name" value="alpha/beta-Hydrolases"/>
    <property type="match status" value="1"/>
</dbReference>
<proteinExistence type="predicted"/>
<sequence>MWGRFYWGRKEEGGKKTVGFVVLFAWLSSHEKHLRPYVDLYWSLGWGSLVCHVDFLTLFFPERASKLARVILDELIKEVKVRSLPIVLVAFSGGSKGGLYKVLQLVEGKCQGQNNLQDDYRLVGECLSGQIYDSSPTDFTSDIGSRFVLHPSILRLSHPPRVLMWMANGFASGLDALFINRFEADRAEYWQTLYSSVCMGPFLILCSEDDELVPYKISWGFAKRLQELGGDVSFIKWSSSPHVAHYRYHRAEYTAAVTELLAKASLKFSRMRQLHQTSCKKASDSVCNSHVAAVSSSESLKRYAAPISASDHFLLPSSMEFDETRDVVSLIDVHKRELFQLPSIKAHGVLSQILFDVSVPKNIEGWDIKPVSSLNKNHVFSSAMHETFNPIKCIKRSKL</sequence>
<dbReference type="OrthoDB" id="77878at2759"/>
<dbReference type="InterPro" id="IPR029058">
    <property type="entry name" value="AB_hydrolase_fold"/>
</dbReference>
<comment type="caution">
    <text evidence="1">The sequence shown here is derived from an EMBL/GenBank/DDBJ whole genome shotgun (WGS) entry which is preliminary data.</text>
</comment>
<gene>
    <name evidence="1" type="ORF">KFK09_019979</name>
</gene>
<name>A0A8T3ASL3_DENNO</name>